<evidence type="ECO:0000313" key="3">
    <source>
        <dbReference type="EMBL" id="SHI65082.1"/>
    </source>
</evidence>
<reference evidence="3 4" key="1">
    <citation type="submission" date="2016-11" db="EMBL/GenBank/DDBJ databases">
        <authorList>
            <person name="Jaros S."/>
            <person name="Januszkiewicz K."/>
            <person name="Wedrychowicz H."/>
        </authorList>
    </citation>
    <scope>NUCLEOTIDE SEQUENCE [LARGE SCALE GENOMIC DNA]</scope>
    <source>
        <strain evidence="3 4">DSM 18772</strain>
    </source>
</reference>
<organism evidence="3 4">
    <name type="scientific">Rubritalea squalenifaciens DSM 18772</name>
    <dbReference type="NCBI Taxonomy" id="1123071"/>
    <lineage>
        <taxon>Bacteria</taxon>
        <taxon>Pseudomonadati</taxon>
        <taxon>Verrucomicrobiota</taxon>
        <taxon>Verrucomicrobiia</taxon>
        <taxon>Verrucomicrobiales</taxon>
        <taxon>Rubritaleaceae</taxon>
        <taxon>Rubritalea</taxon>
    </lineage>
</organism>
<dbReference type="NCBIfam" id="TIGR02595">
    <property type="entry name" value="PEP_CTERM"/>
    <property type="match status" value="1"/>
</dbReference>
<dbReference type="InterPro" id="IPR013424">
    <property type="entry name" value="Ice-binding_C"/>
</dbReference>
<name>A0A1M6CVN8_9BACT</name>
<feature type="domain" description="Ice-binding protein C-terminal" evidence="2">
    <location>
        <begin position="236"/>
        <end position="258"/>
    </location>
</feature>
<keyword evidence="1" id="KW-0732">Signal</keyword>
<feature type="signal peptide" evidence="1">
    <location>
        <begin position="1"/>
        <end position="21"/>
    </location>
</feature>
<evidence type="ECO:0000259" key="2">
    <source>
        <dbReference type="Pfam" id="PF07589"/>
    </source>
</evidence>
<proteinExistence type="predicted"/>
<evidence type="ECO:0000313" key="4">
    <source>
        <dbReference type="Proteomes" id="UP000184510"/>
    </source>
</evidence>
<protein>
    <submittedName>
        <fullName evidence="3">PEP-CTERM protein-sorting domain-containing protein</fullName>
    </submittedName>
</protein>
<keyword evidence="4" id="KW-1185">Reference proteome</keyword>
<dbReference type="STRING" id="1123071.SAMN02745181_0580"/>
<dbReference type="RefSeq" id="WP_143157980.1">
    <property type="nucleotide sequence ID" value="NZ_FQYR01000002.1"/>
</dbReference>
<dbReference type="EMBL" id="FQYR01000002">
    <property type="protein sequence ID" value="SHI65082.1"/>
    <property type="molecule type" value="Genomic_DNA"/>
</dbReference>
<dbReference type="AlphaFoldDB" id="A0A1M6CVN8"/>
<feature type="chain" id="PRO_5013382342" evidence="1">
    <location>
        <begin position="22"/>
        <end position="259"/>
    </location>
</feature>
<gene>
    <name evidence="3" type="ORF">SAMN02745181_0580</name>
</gene>
<sequence>MNNTPILSALLLAGTLAGTEAATISFTFTNDTNLLGSSDQVGAAAYRDDNWNNLITDWSGNNSGQDIVDGDGNVVGDLHSSAGLQVRYDANTNYFTDGANGTADEKLFKRYLDDGGGTGQPYITLSNIANAAQGYTLIVYLASDSANSGADVQLGNYWVQDQQADAGATILSNGGSKISPLLLGDSFTGSYVEASESTAGNYLVFTGLTADSVTIRSERLSDPTRRASIAGFQIVAIPEPSSTALIGLAGLGFILRRRR</sequence>
<dbReference type="Pfam" id="PF07589">
    <property type="entry name" value="PEP-CTERM"/>
    <property type="match status" value="1"/>
</dbReference>
<dbReference type="InParanoid" id="A0A1M6CVN8"/>
<accession>A0A1M6CVN8</accession>
<evidence type="ECO:0000256" key="1">
    <source>
        <dbReference type="SAM" id="SignalP"/>
    </source>
</evidence>
<dbReference type="Proteomes" id="UP000184510">
    <property type="component" value="Unassembled WGS sequence"/>
</dbReference>